<dbReference type="Pfam" id="PF13456">
    <property type="entry name" value="RVT_3"/>
    <property type="match status" value="1"/>
</dbReference>
<dbReference type="InterPro" id="IPR015802">
    <property type="entry name" value="Cu_amine_oxidase_N3"/>
</dbReference>
<feature type="chain" id="PRO_5043721814" description="Amine oxidase" evidence="12">
    <location>
        <begin position="24"/>
        <end position="915"/>
    </location>
</feature>
<evidence type="ECO:0000256" key="3">
    <source>
        <dbReference type="ARBA" id="ARBA00011738"/>
    </source>
</evidence>
<dbReference type="Proteomes" id="UP001459277">
    <property type="component" value="Unassembled WGS sequence"/>
</dbReference>
<dbReference type="SUPFAM" id="SSF54416">
    <property type="entry name" value="Amine oxidase N-terminal region"/>
    <property type="match status" value="2"/>
</dbReference>
<reference evidence="17 18" key="1">
    <citation type="submission" date="2024-01" db="EMBL/GenBank/DDBJ databases">
        <title>A telomere-to-telomere, gap-free genome of sweet tea (Lithocarpus litseifolius).</title>
        <authorList>
            <person name="Zhou J."/>
        </authorList>
    </citation>
    <scope>NUCLEOTIDE SEQUENCE [LARGE SCALE GENOMIC DNA]</scope>
    <source>
        <strain evidence="17">Zhou-2022a</strain>
        <tissue evidence="17">Leaf</tissue>
    </source>
</reference>
<accession>A0AAW2DGS4</accession>
<evidence type="ECO:0000259" key="16">
    <source>
        <dbReference type="Pfam" id="PF13456"/>
    </source>
</evidence>
<dbReference type="EC" id="1.4.3.-" evidence="11"/>
<comment type="similarity">
    <text evidence="2 11">Belongs to the copper/topaquinone oxidase family.</text>
</comment>
<feature type="domain" description="Copper amine oxidase N2-terminal" evidence="14">
    <location>
        <begin position="27"/>
        <end position="111"/>
    </location>
</feature>
<evidence type="ECO:0000259" key="14">
    <source>
        <dbReference type="Pfam" id="PF02727"/>
    </source>
</evidence>
<dbReference type="SUPFAM" id="SSF49998">
    <property type="entry name" value="Amine oxidase catalytic domain"/>
    <property type="match status" value="1"/>
</dbReference>
<dbReference type="InterPro" id="IPR036460">
    <property type="entry name" value="Cu_amine_oxidase_C_sf"/>
</dbReference>
<feature type="active site" description="Proton acceptor" evidence="9">
    <location>
        <position position="319"/>
    </location>
</feature>
<evidence type="ECO:0000256" key="1">
    <source>
        <dbReference type="ARBA" id="ARBA00001935"/>
    </source>
</evidence>
<dbReference type="SUPFAM" id="SSF53098">
    <property type="entry name" value="Ribonuclease H-like"/>
    <property type="match status" value="1"/>
</dbReference>
<dbReference type="CDD" id="cd06222">
    <property type="entry name" value="RNase_H_like"/>
    <property type="match status" value="1"/>
</dbReference>
<dbReference type="FunFam" id="3.10.450.40:FF:000005">
    <property type="entry name" value="Amine oxidase"/>
    <property type="match status" value="1"/>
</dbReference>
<feature type="domain" description="Copper amine oxidase N3-terminal" evidence="15">
    <location>
        <begin position="120"/>
        <end position="216"/>
    </location>
</feature>
<dbReference type="InterPro" id="IPR044730">
    <property type="entry name" value="RNase_H-like_dom_plant"/>
</dbReference>
<feature type="domain" description="RNase H type-1" evidence="16">
    <location>
        <begin position="763"/>
        <end position="885"/>
    </location>
</feature>
<dbReference type="InterPro" id="IPR015800">
    <property type="entry name" value="Cu_amine_oxidase_N2"/>
</dbReference>
<keyword evidence="4 11" id="KW-0479">Metal-binding</keyword>
<dbReference type="FunFam" id="3.10.450.40:FF:000012">
    <property type="entry name" value="Amine oxidase"/>
    <property type="match status" value="1"/>
</dbReference>
<evidence type="ECO:0000256" key="5">
    <source>
        <dbReference type="ARBA" id="ARBA00022772"/>
    </source>
</evidence>
<evidence type="ECO:0000256" key="12">
    <source>
        <dbReference type="SAM" id="SignalP"/>
    </source>
</evidence>
<keyword evidence="8" id="KW-1015">Disulfide bond</keyword>
<organism evidence="17 18">
    <name type="scientific">Lithocarpus litseifolius</name>
    <dbReference type="NCBI Taxonomy" id="425828"/>
    <lineage>
        <taxon>Eukaryota</taxon>
        <taxon>Viridiplantae</taxon>
        <taxon>Streptophyta</taxon>
        <taxon>Embryophyta</taxon>
        <taxon>Tracheophyta</taxon>
        <taxon>Spermatophyta</taxon>
        <taxon>Magnoliopsida</taxon>
        <taxon>eudicotyledons</taxon>
        <taxon>Gunneridae</taxon>
        <taxon>Pentapetalae</taxon>
        <taxon>rosids</taxon>
        <taxon>fabids</taxon>
        <taxon>Fagales</taxon>
        <taxon>Fagaceae</taxon>
        <taxon>Lithocarpus</taxon>
    </lineage>
</organism>
<dbReference type="InterPro" id="IPR049948">
    <property type="entry name" value="Cu_Am_ox_TPQ-bd"/>
</dbReference>
<dbReference type="GO" id="GO:0008131">
    <property type="term" value="F:primary methylamine oxidase activity"/>
    <property type="evidence" value="ECO:0007669"/>
    <property type="project" value="InterPro"/>
</dbReference>
<evidence type="ECO:0000256" key="2">
    <source>
        <dbReference type="ARBA" id="ARBA00007983"/>
    </source>
</evidence>
<dbReference type="GO" id="GO:0005507">
    <property type="term" value="F:copper ion binding"/>
    <property type="evidence" value="ECO:0007669"/>
    <property type="project" value="InterPro"/>
</dbReference>
<dbReference type="AlphaFoldDB" id="A0AAW2DGS4"/>
<dbReference type="InterPro" id="IPR002156">
    <property type="entry name" value="RNaseH_domain"/>
</dbReference>
<dbReference type="EMBL" id="JAZDWU010000003">
    <property type="protein sequence ID" value="KAL0008908.1"/>
    <property type="molecule type" value="Genomic_DNA"/>
</dbReference>
<feature type="domain" description="Copper amine oxidase catalytic" evidence="13">
    <location>
        <begin position="242"/>
        <end position="602"/>
    </location>
</feature>
<dbReference type="InterPro" id="IPR000269">
    <property type="entry name" value="Cu_amine_oxidase"/>
</dbReference>
<evidence type="ECO:0000313" key="17">
    <source>
        <dbReference type="EMBL" id="KAL0008908.1"/>
    </source>
</evidence>
<keyword evidence="6 11" id="KW-0560">Oxidoreductase</keyword>
<sequence>MASTLKLILFLLLSFHIFSLVSSHQHHPLDSLTPSEFTLVRTIVNKTYPSSKLNITFQYIGLDEPDKPIILSWLSNPKSKPPPRRAFVIARLDKQSHEIIVDLSTRVIVSDKVYHGHGYPLLTLDEQLAAVELPQTYEPFIESIKKRGLNLSEVVCSTFTIGWFGELKSKRVLKLLCFYIDGTVNLYARTVEGITLVVDLDEMKIVEYNDRLIVPVPKAEGTEYRESKQKPPFGPRLNGAALVQPDGPGFKIDGHTVSWVNWKFHLGFDVRAGPIISLASIYDLEKQKYRQVLYRGFISELFVPYMDPTEEWYYKTFFDSGEFGFGQSAVSLKPLADCPANAVFLDAYYASSDGTPVKISNAFCIFENHAGSIMWRHTETSIPGEVIREVRPDVSLVVRMVATVGNYDYIIDWEFKPSGSIKLGIGLTGILEMKGVIYTHTDQIKENVHGTLLAENTIGVYHDHFLTYYLDLDVDGEDNSFVKNNLETIKVTNHSSPRKSYWTVVSEIAKTESDARIQFGLKPAELVVVNPNKKTKVGNNVGYRLIPGSATHPLLSHNDYPQIRGAFTNNDVWVTPYNKSEKWAGGLYVDQSQGDDTLAVWSLSCVFIVVSKVGNRVTLQLSSYAKQRVVPESLCHCCQREPEDAVHAIWGCGAAQDIWAGSLTVLQKIRTNHYDFLQLFELLADRLDTTELEHFFIQSWLICNQRNVVVHGGQMKDPRWLNKRAAKLLDEYKKAQARMVISNATPRCRSYWQAPAQDVYKLNFDVTIFSDINCLGVGAIVRNHEGEVMATMSAKGEFVHNSNEAEVLACRKALEFAMEAGFSNLVIKGDNSNVMRALSAPAVNNSLYGHVVDDIRSYFLGWQSVGLSCVKREGNMVAHSLARYARNIVEALFWMEDEPSPAVDALHYDRLHFNE</sequence>
<comment type="PTM">
    <text evidence="10 11">Topaquinone (TPQ) is generated by copper-dependent autoxidation of a specific tyrosyl residue.</text>
</comment>
<evidence type="ECO:0000256" key="8">
    <source>
        <dbReference type="ARBA" id="ARBA00023157"/>
    </source>
</evidence>
<dbReference type="GO" id="GO:0009308">
    <property type="term" value="P:amine metabolic process"/>
    <property type="evidence" value="ECO:0007669"/>
    <property type="project" value="UniProtKB-UniRule"/>
</dbReference>
<evidence type="ECO:0000256" key="9">
    <source>
        <dbReference type="PIRSR" id="PIRSR600269-50"/>
    </source>
</evidence>
<dbReference type="GO" id="GO:0003676">
    <property type="term" value="F:nucleic acid binding"/>
    <property type="evidence" value="ECO:0007669"/>
    <property type="project" value="InterPro"/>
</dbReference>
<dbReference type="GO" id="GO:0048038">
    <property type="term" value="F:quinone binding"/>
    <property type="evidence" value="ECO:0007669"/>
    <property type="project" value="InterPro"/>
</dbReference>
<dbReference type="Pfam" id="PF02727">
    <property type="entry name" value="Cu_amine_oxidN2"/>
    <property type="match status" value="1"/>
</dbReference>
<dbReference type="PANTHER" id="PTHR10638">
    <property type="entry name" value="COPPER AMINE OXIDASE"/>
    <property type="match status" value="1"/>
</dbReference>
<comment type="caution">
    <text evidence="17">The sequence shown here is derived from an EMBL/GenBank/DDBJ whole genome shotgun (WGS) entry which is preliminary data.</text>
</comment>
<protein>
    <recommendedName>
        <fullName evidence="11">Amine oxidase</fullName>
        <ecNumber evidence="11">1.4.3.-</ecNumber>
    </recommendedName>
</protein>
<dbReference type="Gene3D" id="2.70.98.20">
    <property type="entry name" value="Copper amine oxidase, catalytic domain"/>
    <property type="match status" value="1"/>
</dbReference>
<keyword evidence="12" id="KW-0732">Signal</keyword>
<dbReference type="PROSITE" id="PS01164">
    <property type="entry name" value="COPPER_AMINE_OXID_1"/>
    <property type="match status" value="1"/>
</dbReference>
<comment type="cofactor">
    <cofactor evidence="11">
        <name>Cu cation</name>
        <dbReference type="ChEBI" id="CHEBI:23378"/>
    </cofactor>
    <text evidence="11">Contains 1 topaquinone per subunit.</text>
</comment>
<evidence type="ECO:0000256" key="10">
    <source>
        <dbReference type="PIRSR" id="PIRSR600269-51"/>
    </source>
</evidence>
<dbReference type="Gene3D" id="3.10.450.40">
    <property type="match status" value="2"/>
</dbReference>
<dbReference type="Gene3D" id="3.30.420.10">
    <property type="entry name" value="Ribonuclease H-like superfamily/Ribonuclease H"/>
    <property type="match status" value="1"/>
</dbReference>
<gene>
    <name evidence="17" type="ORF">SO802_010410</name>
</gene>
<dbReference type="Pfam" id="PF02728">
    <property type="entry name" value="Cu_amine_oxidN3"/>
    <property type="match status" value="1"/>
</dbReference>
<comment type="cofactor">
    <cofactor evidence="1">
        <name>Cu cation</name>
        <dbReference type="ChEBI" id="CHEBI:23378"/>
    </cofactor>
</comment>
<dbReference type="GO" id="GO:0004523">
    <property type="term" value="F:RNA-DNA hybrid ribonuclease activity"/>
    <property type="evidence" value="ECO:0007669"/>
    <property type="project" value="InterPro"/>
</dbReference>
<dbReference type="PANTHER" id="PTHR10638:SF87">
    <property type="entry name" value="AMINE OXIDASE [COPPER-CONTAINING] ALPHA 2, PEROXISOMAL-RELATED"/>
    <property type="match status" value="1"/>
</dbReference>
<dbReference type="InterPro" id="IPR012337">
    <property type="entry name" value="RNaseH-like_sf"/>
</dbReference>
<evidence type="ECO:0000256" key="4">
    <source>
        <dbReference type="ARBA" id="ARBA00022723"/>
    </source>
</evidence>
<evidence type="ECO:0000259" key="15">
    <source>
        <dbReference type="Pfam" id="PF02728"/>
    </source>
</evidence>
<feature type="modified residue" description="2',4',5'-topaquinone" evidence="10">
    <location>
        <position position="407"/>
    </location>
</feature>
<name>A0AAW2DGS4_9ROSI</name>
<evidence type="ECO:0000256" key="7">
    <source>
        <dbReference type="ARBA" id="ARBA00023008"/>
    </source>
</evidence>
<evidence type="ECO:0000256" key="11">
    <source>
        <dbReference type="RuleBase" id="RU000672"/>
    </source>
</evidence>
<keyword evidence="18" id="KW-1185">Reference proteome</keyword>
<dbReference type="InterPro" id="IPR016182">
    <property type="entry name" value="Cu_amine_oxidase_N-reg"/>
</dbReference>
<comment type="subunit">
    <text evidence="3">Homodimer.</text>
</comment>
<feature type="signal peptide" evidence="12">
    <location>
        <begin position="1"/>
        <end position="23"/>
    </location>
</feature>
<evidence type="ECO:0000259" key="13">
    <source>
        <dbReference type="Pfam" id="PF01179"/>
    </source>
</evidence>
<evidence type="ECO:0000256" key="6">
    <source>
        <dbReference type="ARBA" id="ARBA00023002"/>
    </source>
</evidence>
<feature type="active site" description="Schiff-base intermediate with substrate; via topaquinone" evidence="9">
    <location>
        <position position="407"/>
    </location>
</feature>
<proteinExistence type="inferred from homology"/>
<keyword evidence="7 11" id="KW-0186">Copper</keyword>
<keyword evidence="5 9" id="KW-0801">TPQ</keyword>
<dbReference type="InterPro" id="IPR036397">
    <property type="entry name" value="RNaseH_sf"/>
</dbReference>
<dbReference type="InterPro" id="IPR015798">
    <property type="entry name" value="Cu_amine_oxidase_C"/>
</dbReference>
<evidence type="ECO:0000313" key="18">
    <source>
        <dbReference type="Proteomes" id="UP001459277"/>
    </source>
</evidence>
<dbReference type="Pfam" id="PF01179">
    <property type="entry name" value="Cu_amine_oxid"/>
    <property type="match status" value="1"/>
</dbReference>